<sequence length="73" mass="7762">MVKTACHTTTHSVPADWLKLSKCGLGLYLDGSPPGNTELLLEVVLLGQQGAVFLWSNNPNAQCSDGDEMPSFG</sequence>
<dbReference type="EMBL" id="GBXM01058836">
    <property type="protein sequence ID" value="JAH49741.1"/>
    <property type="molecule type" value="Transcribed_RNA"/>
</dbReference>
<accession>A0A0E9T7Z3</accession>
<organism evidence="1">
    <name type="scientific">Anguilla anguilla</name>
    <name type="common">European freshwater eel</name>
    <name type="synonym">Muraena anguilla</name>
    <dbReference type="NCBI Taxonomy" id="7936"/>
    <lineage>
        <taxon>Eukaryota</taxon>
        <taxon>Metazoa</taxon>
        <taxon>Chordata</taxon>
        <taxon>Craniata</taxon>
        <taxon>Vertebrata</taxon>
        <taxon>Euteleostomi</taxon>
        <taxon>Actinopterygii</taxon>
        <taxon>Neopterygii</taxon>
        <taxon>Teleostei</taxon>
        <taxon>Anguilliformes</taxon>
        <taxon>Anguillidae</taxon>
        <taxon>Anguilla</taxon>
    </lineage>
</organism>
<name>A0A0E9T7Z3_ANGAN</name>
<dbReference type="AlphaFoldDB" id="A0A0E9T7Z3"/>
<proteinExistence type="predicted"/>
<evidence type="ECO:0000313" key="1">
    <source>
        <dbReference type="EMBL" id="JAH49741.1"/>
    </source>
</evidence>
<reference evidence="1" key="1">
    <citation type="submission" date="2014-11" db="EMBL/GenBank/DDBJ databases">
        <authorList>
            <person name="Amaro Gonzalez C."/>
        </authorList>
    </citation>
    <scope>NUCLEOTIDE SEQUENCE</scope>
</reference>
<reference evidence="1" key="2">
    <citation type="journal article" date="2015" name="Fish Shellfish Immunol.">
        <title>Early steps in the European eel (Anguilla anguilla)-Vibrio vulnificus interaction in the gills: Role of the RtxA13 toxin.</title>
        <authorList>
            <person name="Callol A."/>
            <person name="Pajuelo D."/>
            <person name="Ebbesson L."/>
            <person name="Teles M."/>
            <person name="MacKenzie S."/>
            <person name="Amaro C."/>
        </authorList>
    </citation>
    <scope>NUCLEOTIDE SEQUENCE</scope>
</reference>
<protein>
    <submittedName>
        <fullName evidence="1">Uncharacterized protein</fullName>
    </submittedName>
</protein>